<dbReference type="Proteomes" id="UP000239907">
    <property type="component" value="Unassembled WGS sequence"/>
</dbReference>
<dbReference type="InterPro" id="IPR005361">
    <property type="entry name" value="UPF0158"/>
</dbReference>
<dbReference type="RefSeq" id="WP_105044444.1">
    <property type="nucleotide sequence ID" value="NZ_MQWA01000001.1"/>
</dbReference>
<keyword evidence="2" id="KW-1185">Reference proteome</keyword>
<dbReference type="OrthoDB" id="598113at2"/>
<evidence type="ECO:0000313" key="1">
    <source>
        <dbReference type="EMBL" id="PQJ29931.1"/>
    </source>
</evidence>
<sequence>MLKLCDIEESYAYVHFGDEYSNTAYISKLTGKTYWHSEFGDNEEELPENIDENDEYAVIPSKRDLDLGQTLVFRFMRKVAPDQEGQVSNYFSKRGAYARFRDFLERNNLLQKWYDFEDEQTKSALIAWCESNGIKLVAD</sequence>
<dbReference type="AlphaFoldDB" id="A0A2S7U667"/>
<reference evidence="1 2" key="1">
    <citation type="submission" date="2016-12" db="EMBL/GenBank/DDBJ databases">
        <title>Study of bacterial adaptation to deep sea.</title>
        <authorList>
            <person name="Song J."/>
            <person name="Yoshizawa S."/>
            <person name="Kogure K."/>
        </authorList>
    </citation>
    <scope>NUCLEOTIDE SEQUENCE [LARGE SCALE GENOMIC DNA]</scope>
    <source>
        <strain evidence="1 2">SAORIC-165</strain>
    </source>
</reference>
<proteinExistence type="predicted"/>
<gene>
    <name evidence="1" type="ORF">BSZ32_16540</name>
</gene>
<accession>A0A2S7U667</accession>
<dbReference type="Pfam" id="PF03682">
    <property type="entry name" value="UPF0158"/>
    <property type="match status" value="1"/>
</dbReference>
<dbReference type="EMBL" id="MQWA01000001">
    <property type="protein sequence ID" value="PQJ29931.1"/>
    <property type="molecule type" value="Genomic_DNA"/>
</dbReference>
<name>A0A2S7U667_9BACT</name>
<protein>
    <submittedName>
        <fullName evidence="1">Uncharacterized protein</fullName>
    </submittedName>
</protein>
<organism evidence="1 2">
    <name type="scientific">Rubritalea profundi</name>
    <dbReference type="NCBI Taxonomy" id="1658618"/>
    <lineage>
        <taxon>Bacteria</taxon>
        <taxon>Pseudomonadati</taxon>
        <taxon>Verrucomicrobiota</taxon>
        <taxon>Verrucomicrobiia</taxon>
        <taxon>Verrucomicrobiales</taxon>
        <taxon>Rubritaleaceae</taxon>
        <taxon>Rubritalea</taxon>
    </lineage>
</organism>
<evidence type="ECO:0000313" key="2">
    <source>
        <dbReference type="Proteomes" id="UP000239907"/>
    </source>
</evidence>
<comment type="caution">
    <text evidence="1">The sequence shown here is derived from an EMBL/GenBank/DDBJ whole genome shotgun (WGS) entry which is preliminary data.</text>
</comment>